<keyword evidence="1" id="KW-0677">Repeat</keyword>
<dbReference type="SUPFAM" id="SSF48452">
    <property type="entry name" value="TPR-like"/>
    <property type="match status" value="1"/>
</dbReference>
<dbReference type="InterPro" id="IPR013105">
    <property type="entry name" value="TPR_2"/>
</dbReference>
<dbReference type="HOGENOM" id="CLU_006686_1_0_1"/>
<feature type="compositionally biased region" description="Basic and acidic residues" evidence="4">
    <location>
        <begin position="346"/>
        <end position="358"/>
    </location>
</feature>
<dbReference type="OrthoDB" id="10263032at2759"/>
<feature type="compositionally biased region" description="Basic and acidic residues" evidence="4">
    <location>
        <begin position="633"/>
        <end position="657"/>
    </location>
</feature>
<dbReference type="FunCoup" id="A0A066W0U1">
    <property type="interactions" value="501"/>
</dbReference>
<keyword evidence="6" id="KW-1185">Reference proteome</keyword>
<dbReference type="InterPro" id="IPR011990">
    <property type="entry name" value="TPR-like_helical_dom_sf"/>
</dbReference>
<dbReference type="AlphaFoldDB" id="A0A066W0U1"/>
<dbReference type="EMBL" id="JMSN01000052">
    <property type="protein sequence ID" value="KDN44385.1"/>
    <property type="molecule type" value="Genomic_DNA"/>
</dbReference>
<evidence type="ECO:0000313" key="6">
    <source>
        <dbReference type="Proteomes" id="UP000027361"/>
    </source>
</evidence>
<evidence type="ECO:0000313" key="5">
    <source>
        <dbReference type="EMBL" id="KDN44385.1"/>
    </source>
</evidence>
<dbReference type="Pfam" id="PF07719">
    <property type="entry name" value="TPR_2"/>
    <property type="match status" value="1"/>
</dbReference>
<dbReference type="GeneID" id="25267237"/>
<dbReference type="PIRSF" id="PIRSF000422">
    <property type="entry name" value="N-terminal-AcTrfase-A_aux_su"/>
    <property type="match status" value="1"/>
</dbReference>
<organism evidence="5 6">
    <name type="scientific">Tilletiaria anomala (strain ATCC 24038 / CBS 436.72 / UBC 951)</name>
    <dbReference type="NCBI Taxonomy" id="1037660"/>
    <lineage>
        <taxon>Eukaryota</taxon>
        <taxon>Fungi</taxon>
        <taxon>Dikarya</taxon>
        <taxon>Basidiomycota</taxon>
        <taxon>Ustilaginomycotina</taxon>
        <taxon>Exobasidiomycetes</taxon>
        <taxon>Georgefischeriales</taxon>
        <taxon>Tilletiariaceae</taxon>
        <taxon>Tilletiaria</taxon>
    </lineage>
</organism>
<feature type="region of interest" description="Disordered" evidence="4">
    <location>
        <begin position="633"/>
        <end position="695"/>
    </location>
</feature>
<dbReference type="InterPro" id="IPR019734">
    <property type="entry name" value="TPR_rpt"/>
</dbReference>
<evidence type="ECO:0000256" key="4">
    <source>
        <dbReference type="SAM" id="MobiDB-lite"/>
    </source>
</evidence>
<dbReference type="RefSeq" id="XP_013242755.1">
    <property type="nucleotide sequence ID" value="XM_013387301.1"/>
</dbReference>
<dbReference type="Pfam" id="PF12569">
    <property type="entry name" value="NatA_aux_su"/>
    <property type="match status" value="1"/>
</dbReference>
<feature type="repeat" description="TPR" evidence="3">
    <location>
        <begin position="82"/>
        <end position="115"/>
    </location>
</feature>
<evidence type="ECO:0000256" key="3">
    <source>
        <dbReference type="PROSITE-ProRule" id="PRU00339"/>
    </source>
</evidence>
<dbReference type="PANTHER" id="PTHR22767:SF2">
    <property type="entry name" value="N(ALPHA)-ACETYLTRANSFERASE 15_16, ISOFORM A"/>
    <property type="match status" value="1"/>
</dbReference>
<feature type="region of interest" description="Disordered" evidence="4">
    <location>
        <begin position="905"/>
        <end position="939"/>
    </location>
</feature>
<dbReference type="STRING" id="1037660.A0A066W0U1"/>
<dbReference type="OMA" id="LESHICW"/>
<dbReference type="GO" id="GO:0016740">
    <property type="term" value="F:transferase activity"/>
    <property type="evidence" value="ECO:0007669"/>
    <property type="project" value="UniProtKB-KW"/>
</dbReference>
<proteinExistence type="predicted"/>
<dbReference type="Gene3D" id="1.25.40.1010">
    <property type="match status" value="1"/>
</dbReference>
<keyword evidence="2 3" id="KW-0802">TPR repeat</keyword>
<name>A0A066W0U1_TILAU</name>
<dbReference type="PROSITE" id="PS50005">
    <property type="entry name" value="TPR"/>
    <property type="match status" value="1"/>
</dbReference>
<accession>A0A066W0U1</accession>
<keyword evidence="5" id="KW-0808">Transferase</keyword>
<feature type="compositionally biased region" description="Basic and acidic residues" evidence="4">
    <location>
        <begin position="913"/>
        <end position="939"/>
    </location>
</feature>
<evidence type="ECO:0000256" key="1">
    <source>
        <dbReference type="ARBA" id="ARBA00022737"/>
    </source>
</evidence>
<feature type="region of interest" description="Disordered" evidence="4">
    <location>
        <begin position="346"/>
        <end position="378"/>
    </location>
</feature>
<gene>
    <name evidence="5" type="ORF">K437DRAFT_294872</name>
</gene>
<evidence type="ECO:0000256" key="2">
    <source>
        <dbReference type="ARBA" id="ARBA00022803"/>
    </source>
</evidence>
<protein>
    <submittedName>
        <fullName evidence="5">N-terminal acetyltransferase A, auxiliary subunit</fullName>
    </submittedName>
</protein>
<dbReference type="GO" id="GO:0031415">
    <property type="term" value="C:NatA complex"/>
    <property type="evidence" value="ECO:0007669"/>
    <property type="project" value="TreeGrafter"/>
</dbReference>
<comment type="caution">
    <text evidence="5">The sequence shown here is derived from an EMBL/GenBank/DDBJ whole genome shotgun (WGS) entry which is preliminary data.</text>
</comment>
<dbReference type="Gene3D" id="1.25.40.1040">
    <property type="match status" value="1"/>
</dbReference>
<dbReference type="InterPro" id="IPR021183">
    <property type="entry name" value="NatA_aux_su"/>
</dbReference>
<dbReference type="PANTHER" id="PTHR22767">
    <property type="entry name" value="N-TERMINAL ACETYLTRANSFERASE-RELATED"/>
    <property type="match status" value="1"/>
</dbReference>
<dbReference type="InParanoid" id="A0A066W0U1"/>
<reference evidence="5 6" key="1">
    <citation type="submission" date="2014-05" db="EMBL/GenBank/DDBJ databases">
        <title>Draft genome sequence of a rare smut relative, Tilletiaria anomala UBC 951.</title>
        <authorList>
            <consortium name="DOE Joint Genome Institute"/>
            <person name="Toome M."/>
            <person name="Kuo A."/>
            <person name="Henrissat B."/>
            <person name="Lipzen A."/>
            <person name="Tritt A."/>
            <person name="Yoshinaga Y."/>
            <person name="Zane M."/>
            <person name="Barry K."/>
            <person name="Grigoriev I.V."/>
            <person name="Spatafora J.W."/>
            <person name="Aimea M.C."/>
        </authorList>
    </citation>
    <scope>NUCLEOTIDE SEQUENCE [LARGE SCALE GENOMIC DNA]</scope>
    <source>
        <strain evidence="5 6">UBC 951</strain>
    </source>
</reference>
<dbReference type="SMART" id="SM00028">
    <property type="entry name" value="TPR"/>
    <property type="match status" value="6"/>
</dbReference>
<feature type="compositionally biased region" description="Low complexity" evidence="4">
    <location>
        <begin position="658"/>
        <end position="669"/>
    </location>
</feature>
<sequence length="939" mass="104429">MAPLKDKKMLATKEQTILRRSIAEYDSGKYKASLKGAEQILKKYPDHGETLAIKGLCLSQLERRAEAVDVAKRGLRQDLTSFLCWHALAICQRKDRNYEEALKCYMQAARLEPTNHAPVIEQRLKVLKVQSHLRLNWTQLAISHHLAGSLNEAARVLDSYEDTIKSHPDKSFEHSETILYHALILEEAGRYQEALDKLDQNSKAILDIKAKDELRARCCLSLKKIHEAAVIFRSLLERNQNTYAYLEGYLEAKGVLLPSSSSAGKLPESSNQSNAIEVIEDLERSLPSSAAVKRVALQLLHGDEFRKRLEAYIVRNCQKGVPSLFSSLKRLYDDEKKKRMIEKVAEARRQAWQPRDRAASSSSEQGERQGGEEQDEEPPSTYLWCLYLLAQHYTFTGQHERALAYIDSALAHTPTMPELHMTRARILKRSGDLLGAAHAADDARLLDGQDRYLNCKAAKYALRIDDVESAVKLVGLFTKQDVANPVVDLFDMQAFWYLSEEAQAHLRLGNYQLALKRLSQIDSVINDMWNDQLDFHGYCIRKFTLRSYVQSIRFADQIRTHEPYVQAALRTVELCCKMHDEPALKMAQLAGRKSRLAAIAASSRMATNGAATHGPTTNGAVANGTVADAADVKGAEGEAKKQSNKSKKAEAKAKAEAARQAAASAAGKATEAKDKKKDDEEEVPQPPQDQDPDGVQQLADLAPLTLARNVCRGLQTNVPGQIETWLATFEWAVREKNWLAAARAIIKAHCLDSAHHQLHVNIIRLQQLLPDLSGAPEPVQDSIRAALSSVISSSSPSSALVADGKTLDAFNVQYLQAHSENALRVLGAAKGLLHIHGDARKSDVAEYVLRLPKLASSSKASSLQGLIDGQEFLRSISGVDGDAALLREYNDACRKLWPRANAFKSDEELSTEASERATARQRWEAVKHEDREDAPTDAW</sequence>
<dbReference type="Proteomes" id="UP000027361">
    <property type="component" value="Unassembled WGS sequence"/>
</dbReference>